<gene>
    <name evidence="1" type="ORF">CK203_036025</name>
</gene>
<proteinExistence type="predicted"/>
<evidence type="ECO:0000313" key="1">
    <source>
        <dbReference type="EMBL" id="RVW86863.1"/>
    </source>
</evidence>
<dbReference type="AlphaFoldDB" id="A0A438HQX9"/>
<dbReference type="Proteomes" id="UP000288805">
    <property type="component" value="Unassembled WGS sequence"/>
</dbReference>
<accession>A0A438HQX9</accession>
<organism evidence="1 2">
    <name type="scientific">Vitis vinifera</name>
    <name type="common">Grape</name>
    <dbReference type="NCBI Taxonomy" id="29760"/>
    <lineage>
        <taxon>Eukaryota</taxon>
        <taxon>Viridiplantae</taxon>
        <taxon>Streptophyta</taxon>
        <taxon>Embryophyta</taxon>
        <taxon>Tracheophyta</taxon>
        <taxon>Spermatophyta</taxon>
        <taxon>Magnoliopsida</taxon>
        <taxon>eudicotyledons</taxon>
        <taxon>Gunneridae</taxon>
        <taxon>Pentapetalae</taxon>
        <taxon>rosids</taxon>
        <taxon>Vitales</taxon>
        <taxon>Vitaceae</taxon>
        <taxon>Viteae</taxon>
        <taxon>Vitis</taxon>
    </lineage>
</organism>
<evidence type="ECO:0000313" key="2">
    <source>
        <dbReference type="Proteomes" id="UP000288805"/>
    </source>
</evidence>
<reference evidence="1 2" key="1">
    <citation type="journal article" date="2018" name="PLoS Genet.">
        <title>Population sequencing reveals clonal diversity and ancestral inbreeding in the grapevine cultivar Chardonnay.</title>
        <authorList>
            <person name="Roach M.J."/>
            <person name="Johnson D.L."/>
            <person name="Bohlmann J."/>
            <person name="van Vuuren H.J."/>
            <person name="Jones S.J."/>
            <person name="Pretorius I.S."/>
            <person name="Schmidt S.A."/>
            <person name="Borneman A.R."/>
        </authorList>
    </citation>
    <scope>NUCLEOTIDE SEQUENCE [LARGE SCALE GENOMIC DNA]</scope>
    <source>
        <strain evidence="2">cv. Chardonnay</strain>
        <tissue evidence="1">Leaf</tissue>
    </source>
</reference>
<dbReference type="EMBL" id="QGNW01000189">
    <property type="protein sequence ID" value="RVW86863.1"/>
    <property type="molecule type" value="Genomic_DNA"/>
</dbReference>
<sequence>MDSIFKEKEAPFSHSCPQRPLLWHLHPLCISNLLYPPHQNPNSSTISQLDDSLFVGIEVGQSMVVDDPDGRFGVTAFDANHCPGI</sequence>
<protein>
    <submittedName>
        <fullName evidence="1">Uncharacterized protein</fullName>
    </submittedName>
</protein>
<dbReference type="OrthoDB" id="262529at2759"/>
<comment type="caution">
    <text evidence="1">The sequence shown here is derived from an EMBL/GenBank/DDBJ whole genome shotgun (WGS) entry which is preliminary data.</text>
</comment>
<name>A0A438HQX9_VITVI</name>